<organism evidence="3 4">
    <name type="scientific">Pisolithus microcarpus 441</name>
    <dbReference type="NCBI Taxonomy" id="765257"/>
    <lineage>
        <taxon>Eukaryota</taxon>
        <taxon>Fungi</taxon>
        <taxon>Dikarya</taxon>
        <taxon>Basidiomycota</taxon>
        <taxon>Agaricomycotina</taxon>
        <taxon>Agaricomycetes</taxon>
        <taxon>Agaricomycetidae</taxon>
        <taxon>Boletales</taxon>
        <taxon>Sclerodermatineae</taxon>
        <taxon>Pisolithaceae</taxon>
        <taxon>Pisolithus</taxon>
    </lineage>
</organism>
<proteinExistence type="predicted"/>
<reference evidence="4" key="2">
    <citation type="submission" date="2015-01" db="EMBL/GenBank/DDBJ databases">
        <title>Evolutionary Origins and Diversification of the Mycorrhizal Mutualists.</title>
        <authorList>
            <consortium name="DOE Joint Genome Institute"/>
            <consortium name="Mycorrhizal Genomics Consortium"/>
            <person name="Kohler A."/>
            <person name="Kuo A."/>
            <person name="Nagy L.G."/>
            <person name="Floudas D."/>
            <person name="Copeland A."/>
            <person name="Barry K.W."/>
            <person name="Cichocki N."/>
            <person name="Veneault-Fourrey C."/>
            <person name="LaButti K."/>
            <person name="Lindquist E.A."/>
            <person name="Lipzen A."/>
            <person name="Lundell T."/>
            <person name="Morin E."/>
            <person name="Murat C."/>
            <person name="Riley R."/>
            <person name="Ohm R."/>
            <person name="Sun H."/>
            <person name="Tunlid A."/>
            <person name="Henrissat B."/>
            <person name="Grigoriev I.V."/>
            <person name="Hibbett D.S."/>
            <person name="Martin F."/>
        </authorList>
    </citation>
    <scope>NUCLEOTIDE SEQUENCE [LARGE SCALE GENOMIC DNA]</scope>
    <source>
        <strain evidence="4">441</strain>
    </source>
</reference>
<dbReference type="AlphaFoldDB" id="A0A0C9Z8I2"/>
<reference evidence="3 4" key="1">
    <citation type="submission" date="2014-04" db="EMBL/GenBank/DDBJ databases">
        <authorList>
            <consortium name="DOE Joint Genome Institute"/>
            <person name="Kuo A."/>
            <person name="Kohler A."/>
            <person name="Costa M.D."/>
            <person name="Nagy L.G."/>
            <person name="Floudas D."/>
            <person name="Copeland A."/>
            <person name="Barry K.W."/>
            <person name="Cichocki N."/>
            <person name="Veneault-Fourrey C."/>
            <person name="LaButti K."/>
            <person name="Lindquist E.A."/>
            <person name="Lipzen A."/>
            <person name="Lundell T."/>
            <person name="Morin E."/>
            <person name="Murat C."/>
            <person name="Sun H."/>
            <person name="Tunlid A."/>
            <person name="Henrissat B."/>
            <person name="Grigoriev I.V."/>
            <person name="Hibbett D.S."/>
            <person name="Martin F."/>
            <person name="Nordberg H.P."/>
            <person name="Cantor M.N."/>
            <person name="Hua S.X."/>
        </authorList>
    </citation>
    <scope>NUCLEOTIDE SEQUENCE [LARGE SCALE GENOMIC DNA]</scope>
    <source>
        <strain evidence="3 4">441</strain>
    </source>
</reference>
<evidence type="ECO:0000256" key="1">
    <source>
        <dbReference type="SAM" id="MobiDB-lite"/>
    </source>
</evidence>
<feature type="compositionally biased region" description="Acidic residues" evidence="1">
    <location>
        <begin position="112"/>
        <end position="121"/>
    </location>
</feature>
<dbReference type="HOGENOM" id="CLU_003703_12_2_1"/>
<feature type="domain" description="CxC2-like cysteine cluster KDZ transposase-associated" evidence="2">
    <location>
        <begin position="134"/>
        <end position="216"/>
    </location>
</feature>
<gene>
    <name evidence="3" type="ORF">PISMIDRAFT_43900</name>
</gene>
<evidence type="ECO:0000259" key="2">
    <source>
        <dbReference type="Pfam" id="PF18803"/>
    </source>
</evidence>
<keyword evidence="4" id="KW-1185">Reference proteome</keyword>
<name>A0A0C9Z8I2_9AGAM</name>
<dbReference type="Proteomes" id="UP000054018">
    <property type="component" value="Unassembled WGS sequence"/>
</dbReference>
<feature type="non-terminal residue" evidence="3">
    <location>
        <position position="515"/>
    </location>
</feature>
<sequence length="515" mass="58430">QTQNDYIRKWLPQKEDFLHILLELEAPPVPWICKICQKDGVYRCPDCMHQPLLCTNCCRAMHEAHPFHRIQQWTGDFFEDSALHMTGLQVHLGHGRAPCPSASANEPAQDPSDVDDGEWEDMDNIPLHLRPPVGSKYLTIVDVTGVHFVLVGACQCPNADSFHMQLFQAKLCPSTFEKPSTAFTFSVLDDFLRDNVECGTSGMNYYSKLHRVTSNVFPHLVVDRYQELLRVVRQWHLLKLLKWSGYQDNKNRSKKGDLAIFCAACPQPGINVSTTSNLDHWTYTRTVVMDGNFKVEHMHERRPEDQVWLMDGCGFMVTNPPYQAYLKATPQIVEKSACNNHKAISQASTGHGRLDSTGVGATACARHGCFYPHSVVDFQKGERQLNMDYSLAHALSYNMTGINNVLCFYDINCAYMKNLRRCVDSSDVLQIPPSMKITAGIGMWHVHGHKKECYTQYSPLFIKGSGWVDGEIIETLWSTLNIVSASTRGMTSPHRQELLDFQMNNSNFMKMIQMG</sequence>
<dbReference type="Pfam" id="PF18803">
    <property type="entry name" value="CxC2"/>
    <property type="match status" value="1"/>
</dbReference>
<dbReference type="InterPro" id="IPR041457">
    <property type="entry name" value="CxC2_KDZ-assoc"/>
</dbReference>
<dbReference type="OrthoDB" id="3214502at2759"/>
<protein>
    <recommendedName>
        <fullName evidence="2">CxC2-like cysteine cluster KDZ transposase-associated domain-containing protein</fullName>
    </recommendedName>
</protein>
<accession>A0A0C9Z8I2</accession>
<dbReference type="PANTHER" id="PTHR33096:SF1">
    <property type="entry name" value="CXC1-LIKE CYSTEINE CLUSTER ASSOCIATED WITH KDZ TRANSPOSASES DOMAIN-CONTAINING PROTEIN"/>
    <property type="match status" value="1"/>
</dbReference>
<dbReference type="Pfam" id="PF18758">
    <property type="entry name" value="KDZ"/>
    <property type="match status" value="1"/>
</dbReference>
<feature type="region of interest" description="Disordered" evidence="1">
    <location>
        <begin position="98"/>
        <end position="121"/>
    </location>
</feature>
<evidence type="ECO:0000313" key="4">
    <source>
        <dbReference type="Proteomes" id="UP000054018"/>
    </source>
</evidence>
<dbReference type="PANTHER" id="PTHR33096">
    <property type="entry name" value="CXC2 DOMAIN-CONTAINING PROTEIN"/>
    <property type="match status" value="1"/>
</dbReference>
<evidence type="ECO:0000313" key="3">
    <source>
        <dbReference type="EMBL" id="KIK16183.1"/>
    </source>
</evidence>
<dbReference type="InterPro" id="IPR040521">
    <property type="entry name" value="KDZ"/>
</dbReference>
<feature type="non-terminal residue" evidence="3">
    <location>
        <position position="1"/>
    </location>
</feature>
<dbReference type="STRING" id="765257.A0A0C9Z8I2"/>
<dbReference type="EMBL" id="KN833865">
    <property type="protein sequence ID" value="KIK16183.1"/>
    <property type="molecule type" value="Genomic_DNA"/>
</dbReference>